<dbReference type="OrthoDB" id="4326235at2"/>
<reference evidence="2 3" key="1">
    <citation type="submission" date="2016-11" db="EMBL/GenBank/DDBJ databases">
        <authorList>
            <person name="Jaros S."/>
            <person name="Januszkiewicz K."/>
            <person name="Wedrychowicz H."/>
        </authorList>
    </citation>
    <scope>NUCLEOTIDE SEQUENCE [LARGE SCALE GENOMIC DNA]</scope>
    <source>
        <strain evidence="2 3">OK807</strain>
    </source>
</reference>
<dbReference type="Gene3D" id="1.10.287.1060">
    <property type="entry name" value="ESAT-6-like"/>
    <property type="match status" value="1"/>
</dbReference>
<evidence type="ECO:0000313" key="2">
    <source>
        <dbReference type="EMBL" id="SFY43055.1"/>
    </source>
</evidence>
<dbReference type="InterPro" id="IPR036689">
    <property type="entry name" value="ESAT-6-like_sf"/>
</dbReference>
<dbReference type="EMBL" id="FPJO01000033">
    <property type="protein sequence ID" value="SFY43055.1"/>
    <property type="molecule type" value="Genomic_DNA"/>
</dbReference>
<dbReference type="AlphaFoldDB" id="A0A1K2F5H0"/>
<sequence>MAGGGQQSSEQSTRNGIHALESALAGIVRSRSDVDNTRGNLQRGYQGSDGRGFGDLLTKWDAQCTIIQKNLQDMIDKLNQSLIQHRTTQTSSMEAVSHASQGADRVFDTLTGS</sequence>
<evidence type="ECO:0000256" key="1">
    <source>
        <dbReference type="SAM" id="MobiDB-lite"/>
    </source>
</evidence>
<name>A0A1K2F5H0_STRAR</name>
<protein>
    <submittedName>
        <fullName evidence="2">Uncharacterized protein</fullName>
    </submittedName>
</protein>
<feature type="region of interest" description="Disordered" evidence="1">
    <location>
        <begin position="28"/>
        <end position="48"/>
    </location>
</feature>
<dbReference type="STRING" id="1893.SAMN02787144_103331"/>
<dbReference type="SUPFAM" id="SSF140453">
    <property type="entry name" value="EsxAB dimer-like"/>
    <property type="match status" value="1"/>
</dbReference>
<organism evidence="2 3">
    <name type="scientific">Streptomyces atratus</name>
    <dbReference type="NCBI Taxonomy" id="1893"/>
    <lineage>
        <taxon>Bacteria</taxon>
        <taxon>Bacillati</taxon>
        <taxon>Actinomycetota</taxon>
        <taxon>Actinomycetes</taxon>
        <taxon>Kitasatosporales</taxon>
        <taxon>Streptomycetaceae</taxon>
        <taxon>Streptomyces</taxon>
    </lineage>
</organism>
<evidence type="ECO:0000313" key="3">
    <source>
        <dbReference type="Proteomes" id="UP000181909"/>
    </source>
</evidence>
<proteinExistence type="predicted"/>
<accession>A0A1K2F5H0</accession>
<dbReference type="Proteomes" id="UP000181909">
    <property type="component" value="Unassembled WGS sequence"/>
</dbReference>
<gene>
    <name evidence="2" type="ORF">SAMN02787144_103331</name>
</gene>